<evidence type="ECO:0000256" key="3">
    <source>
        <dbReference type="ARBA" id="ARBA00022884"/>
    </source>
</evidence>
<name>A0A2H0UWT6_9BACT</name>
<dbReference type="Pfam" id="PF03948">
    <property type="entry name" value="Ribosomal_L9_C"/>
    <property type="match status" value="1"/>
</dbReference>
<evidence type="ECO:0000256" key="6">
    <source>
        <dbReference type="ARBA" id="ARBA00035292"/>
    </source>
</evidence>
<dbReference type="Pfam" id="PF01281">
    <property type="entry name" value="Ribosomal_L9_N"/>
    <property type="match status" value="1"/>
</dbReference>
<keyword evidence="3" id="KW-0694">RNA-binding</keyword>
<proteinExistence type="inferred from homology"/>
<dbReference type="HAMAP" id="MF_00503">
    <property type="entry name" value="Ribosomal_bL9"/>
    <property type="match status" value="1"/>
</dbReference>
<keyword evidence="5" id="KW-0687">Ribonucleoprotein</keyword>
<organism evidence="10 11">
    <name type="scientific">bacterium (Candidatus Gribaldobacteria) CG10_big_fil_rev_8_21_14_0_10_37_46</name>
    <dbReference type="NCBI Taxonomy" id="2014276"/>
    <lineage>
        <taxon>Bacteria</taxon>
        <taxon>Candidatus Gribaldobacteria</taxon>
    </lineage>
</organism>
<evidence type="ECO:0000256" key="2">
    <source>
        <dbReference type="ARBA" id="ARBA00022730"/>
    </source>
</evidence>
<dbReference type="InterPro" id="IPR020069">
    <property type="entry name" value="Ribosomal_bL9_C"/>
</dbReference>
<keyword evidence="2" id="KW-0699">rRNA-binding</keyword>
<evidence type="ECO:0000259" key="8">
    <source>
        <dbReference type="Pfam" id="PF01281"/>
    </source>
</evidence>
<sequence>MRVILLQDVEKLGKKYDVKEVVNGYARNYLIPKGLAIQASEKLLKWVEAQKSIEEKKAEEKLKEVSDVVSEIDGLEIEIPVKVGKEKQLFEKVNQQKISEGLKKLGFKIKKSQVELEKPLEQLGEFQVKIKFEHNLEAEIKVIITEEK</sequence>
<dbReference type="Proteomes" id="UP000230882">
    <property type="component" value="Unassembled WGS sequence"/>
</dbReference>
<dbReference type="NCBIfam" id="TIGR00158">
    <property type="entry name" value="L9"/>
    <property type="match status" value="1"/>
</dbReference>
<dbReference type="InterPro" id="IPR036935">
    <property type="entry name" value="Ribosomal_bL9_N_sf"/>
</dbReference>
<dbReference type="Gene3D" id="3.10.430.100">
    <property type="entry name" value="Ribosomal protein L9, C-terminal domain"/>
    <property type="match status" value="1"/>
</dbReference>
<evidence type="ECO:0000313" key="10">
    <source>
        <dbReference type="EMBL" id="PIR91273.1"/>
    </source>
</evidence>
<keyword evidence="4 10" id="KW-0689">Ribosomal protein</keyword>
<dbReference type="InterPro" id="IPR009027">
    <property type="entry name" value="Ribosomal_bL9/RNase_H1_N"/>
</dbReference>
<dbReference type="GO" id="GO:0019843">
    <property type="term" value="F:rRNA binding"/>
    <property type="evidence" value="ECO:0007669"/>
    <property type="project" value="UniProtKB-KW"/>
</dbReference>
<dbReference type="GO" id="GO:0006412">
    <property type="term" value="P:translation"/>
    <property type="evidence" value="ECO:0007669"/>
    <property type="project" value="InterPro"/>
</dbReference>
<comment type="caution">
    <text evidence="10">The sequence shown here is derived from an EMBL/GenBank/DDBJ whole genome shotgun (WGS) entry which is preliminary data.</text>
</comment>
<evidence type="ECO:0000256" key="7">
    <source>
        <dbReference type="ARBA" id="ARBA00035456"/>
    </source>
</evidence>
<evidence type="ECO:0000259" key="9">
    <source>
        <dbReference type="Pfam" id="PF03948"/>
    </source>
</evidence>
<dbReference type="InterPro" id="IPR000244">
    <property type="entry name" value="Ribosomal_bL9"/>
</dbReference>
<evidence type="ECO:0000313" key="11">
    <source>
        <dbReference type="Proteomes" id="UP000230882"/>
    </source>
</evidence>
<dbReference type="InterPro" id="IPR020070">
    <property type="entry name" value="Ribosomal_bL9_N"/>
</dbReference>
<feature type="domain" description="Ribosomal protein L9" evidence="8">
    <location>
        <begin position="1"/>
        <end position="45"/>
    </location>
</feature>
<dbReference type="PANTHER" id="PTHR21368">
    <property type="entry name" value="50S RIBOSOMAL PROTEIN L9"/>
    <property type="match status" value="1"/>
</dbReference>
<accession>A0A2H0UWT6</accession>
<dbReference type="GO" id="GO:1990904">
    <property type="term" value="C:ribonucleoprotein complex"/>
    <property type="evidence" value="ECO:0007669"/>
    <property type="project" value="UniProtKB-KW"/>
</dbReference>
<dbReference type="EMBL" id="PFAU01000018">
    <property type="protein sequence ID" value="PIR91273.1"/>
    <property type="molecule type" value="Genomic_DNA"/>
</dbReference>
<reference evidence="11" key="1">
    <citation type="submission" date="2017-09" db="EMBL/GenBank/DDBJ databases">
        <title>Depth-based differentiation of microbial function through sediment-hosted aquifers and enrichment of novel symbionts in the deep terrestrial subsurface.</title>
        <authorList>
            <person name="Probst A.J."/>
            <person name="Ladd B."/>
            <person name="Jarett J.K."/>
            <person name="Geller-Mcgrath D.E."/>
            <person name="Sieber C.M.K."/>
            <person name="Emerson J.B."/>
            <person name="Anantharaman K."/>
            <person name="Thomas B.C."/>
            <person name="Malmstrom R."/>
            <person name="Stieglmeier M."/>
            <person name="Klingl A."/>
            <person name="Woyke T."/>
            <person name="Ryan C.M."/>
            <person name="Banfield J.F."/>
        </authorList>
    </citation>
    <scope>NUCLEOTIDE SEQUENCE [LARGE SCALE GENOMIC DNA]</scope>
</reference>
<dbReference type="InterPro" id="IPR020594">
    <property type="entry name" value="Ribosomal_bL9_bac/chp"/>
</dbReference>
<comment type="similarity">
    <text evidence="1">Belongs to the bacterial ribosomal protein bL9 family.</text>
</comment>
<dbReference type="SUPFAM" id="SSF55658">
    <property type="entry name" value="L9 N-domain-like"/>
    <property type="match status" value="1"/>
</dbReference>
<dbReference type="GO" id="GO:0003735">
    <property type="term" value="F:structural constituent of ribosome"/>
    <property type="evidence" value="ECO:0007669"/>
    <property type="project" value="InterPro"/>
</dbReference>
<evidence type="ECO:0000256" key="5">
    <source>
        <dbReference type="ARBA" id="ARBA00023274"/>
    </source>
</evidence>
<gene>
    <name evidence="10" type="primary">rplI</name>
    <name evidence="10" type="ORF">COU02_00750</name>
</gene>
<dbReference type="GO" id="GO:0005840">
    <property type="term" value="C:ribosome"/>
    <property type="evidence" value="ECO:0007669"/>
    <property type="project" value="UniProtKB-KW"/>
</dbReference>
<dbReference type="AlphaFoldDB" id="A0A2H0UWT6"/>
<feature type="domain" description="Large ribosomal subunit protein bL9 C-terminal" evidence="9">
    <location>
        <begin position="67"/>
        <end position="145"/>
    </location>
</feature>
<dbReference type="SUPFAM" id="SSF55653">
    <property type="entry name" value="Ribosomal protein L9 C-domain"/>
    <property type="match status" value="1"/>
</dbReference>
<dbReference type="InterPro" id="IPR036791">
    <property type="entry name" value="Ribosomal_bL9_C_sf"/>
</dbReference>
<evidence type="ECO:0000256" key="4">
    <source>
        <dbReference type="ARBA" id="ARBA00022980"/>
    </source>
</evidence>
<dbReference type="Gene3D" id="3.40.5.10">
    <property type="entry name" value="Ribosomal protein L9, N-terminal domain"/>
    <property type="match status" value="1"/>
</dbReference>
<protein>
    <recommendedName>
        <fullName evidence="6">Large ribosomal subunit protein bL9</fullName>
    </recommendedName>
    <alternativeName>
        <fullName evidence="7">50S ribosomal protein L9</fullName>
    </alternativeName>
</protein>
<feature type="non-terminal residue" evidence="10">
    <location>
        <position position="148"/>
    </location>
</feature>
<evidence type="ECO:0000256" key="1">
    <source>
        <dbReference type="ARBA" id="ARBA00010605"/>
    </source>
</evidence>